<dbReference type="EMBL" id="JAECZO010000018">
    <property type="protein sequence ID" value="KAK7201639.1"/>
    <property type="molecule type" value="Genomic_DNA"/>
</dbReference>
<dbReference type="GO" id="GO:0016301">
    <property type="term" value="F:kinase activity"/>
    <property type="evidence" value="ECO:0007669"/>
    <property type="project" value="UniProtKB-KW"/>
</dbReference>
<keyword evidence="24" id="KW-1185">Reference proteome</keyword>
<evidence type="ECO:0000256" key="4">
    <source>
        <dbReference type="ARBA" id="ARBA00009524"/>
    </source>
</evidence>
<keyword evidence="23" id="KW-0418">Kinase</keyword>
<dbReference type="PROSITE" id="PS51385">
    <property type="entry name" value="YJEF_N"/>
    <property type="match status" value="1"/>
</dbReference>
<feature type="binding site" evidence="18">
    <location>
        <position position="146"/>
    </location>
    <ligand>
        <name>K(+)</name>
        <dbReference type="ChEBI" id="CHEBI:29103"/>
    </ligand>
</feature>
<evidence type="ECO:0000259" key="21">
    <source>
        <dbReference type="PROSITE" id="PS51383"/>
    </source>
</evidence>
<feature type="domain" description="YjeF N-terminal" evidence="22">
    <location>
        <begin position="30"/>
        <end position="236"/>
    </location>
</feature>
<feature type="binding site" evidence="17">
    <location>
        <begin position="467"/>
        <end position="471"/>
    </location>
    <ligand>
        <name>ATP</name>
        <dbReference type="ChEBI" id="CHEBI:30616"/>
    </ligand>
</feature>
<evidence type="ECO:0000256" key="9">
    <source>
        <dbReference type="ARBA" id="ARBA00022958"/>
    </source>
</evidence>
<evidence type="ECO:0000256" key="13">
    <source>
        <dbReference type="ARBA" id="ARBA00023268"/>
    </source>
</evidence>
<feature type="binding site" evidence="18">
    <location>
        <position position="79"/>
    </location>
    <ligand>
        <name>K(+)</name>
        <dbReference type="ChEBI" id="CHEBI:29103"/>
    </ligand>
</feature>
<sequence>MLSRLSERCTAATTLERQVLRRHVWSAAWLREAEPAAAASQDIDLSQLMERAGRAAYDVFATLYASQRHWLVVVGPGNNGGDGYVIARHARAAGKRVTVFSMPHTKPLPTEAANAQRAWQAAGGTEAVLDPDVPLQLPGEVDLVVDGLLGTGIAGPPRAHYEDVIRRLNALAVPRVAIDIPSGLNAETGEAAGACLRADHTATFISLKPGLLTGQARSYVGQLHYRSLGLEAWLTAPERVAACQCRRVAVEDVYDYFGAPRSASAHKGSCGKVVLVGGDHGCGGAILMSAEACLTAGAGLTRVLTRPEHVTPLLTRCPEVMVVAVGPEPHDDALPLLRRQMTDAFGWATTVAVGPGIGTGAYGRAAVAAALRHGAAHPDATIVLDADALNLLAERIRGKDQAATAGGADVEEKEESAPLPTLRNSIITPHPGEAARLLCCSVAAVEQDRLAAARRLASILGGTCLLKGPGTVVHDCSSGRTAIVDAGNAGMASGGMGDVLTGLVAGLAAQQMRDTFDITCASALAHGVAADMVAADAGRGTRGIRATELIQRFPFILNASRAASSATPHPQPEQEPQQPQPCSGL</sequence>
<dbReference type="Gene3D" id="3.40.50.10260">
    <property type="entry name" value="YjeF N-terminal domain"/>
    <property type="match status" value="1"/>
</dbReference>
<comment type="similarity">
    <text evidence="4 19">In the C-terminal section; belongs to the NnrD/CARKD family.</text>
</comment>
<keyword evidence="13" id="KW-0511">Multifunctional enzyme</keyword>
<evidence type="ECO:0000256" key="7">
    <source>
        <dbReference type="ARBA" id="ARBA00022840"/>
    </source>
</evidence>
<evidence type="ECO:0000256" key="15">
    <source>
        <dbReference type="ARBA" id="ARBA00048238"/>
    </source>
</evidence>
<comment type="function">
    <text evidence="14 19">Bifunctional enzyme that catalyzes the epimerization of the S- and R-forms of NAD(P)HX and the dehydration of the S-form of NAD(P)HX at the expense of ADP, which is converted to AMP. This allows the repair of both epimers of NAD(P)HX, a damaged form of NAD(P)H that is a result of enzymatic or heat-dependent hydration.</text>
</comment>
<dbReference type="PROSITE" id="PS01050">
    <property type="entry name" value="YJEF_C_2"/>
    <property type="match status" value="1"/>
</dbReference>
<comment type="catalytic activity">
    <reaction evidence="16 19">
        <text>(6S)-NADPHX + ADP = AMP + phosphate + NADPH + H(+)</text>
        <dbReference type="Rhea" id="RHEA:32235"/>
        <dbReference type="ChEBI" id="CHEBI:15378"/>
        <dbReference type="ChEBI" id="CHEBI:43474"/>
        <dbReference type="ChEBI" id="CHEBI:57783"/>
        <dbReference type="ChEBI" id="CHEBI:64076"/>
        <dbReference type="ChEBI" id="CHEBI:456215"/>
        <dbReference type="ChEBI" id="CHEBI:456216"/>
        <dbReference type="EC" id="4.2.1.136"/>
    </reaction>
</comment>
<dbReference type="InterPro" id="IPR029056">
    <property type="entry name" value="Ribokinase-like"/>
</dbReference>
<feature type="domain" description="YjeF C-terminal" evidence="21">
    <location>
        <begin position="250"/>
        <end position="560"/>
    </location>
</feature>
<dbReference type="NCBIfam" id="TIGR00197">
    <property type="entry name" value="yjeF_nterm"/>
    <property type="match status" value="1"/>
</dbReference>
<dbReference type="NCBIfam" id="TIGR00196">
    <property type="entry name" value="yjeF_cterm"/>
    <property type="match status" value="1"/>
</dbReference>
<dbReference type="Pfam" id="PF01256">
    <property type="entry name" value="Carb_kinase"/>
    <property type="match status" value="1"/>
</dbReference>
<dbReference type="SUPFAM" id="SSF64153">
    <property type="entry name" value="YjeF N-terminal domain-like"/>
    <property type="match status" value="1"/>
</dbReference>
<keyword evidence="6 17" id="KW-0547">Nucleotide-binding</keyword>
<dbReference type="InterPro" id="IPR004443">
    <property type="entry name" value="YjeF_N_dom"/>
</dbReference>
<evidence type="ECO:0000256" key="3">
    <source>
        <dbReference type="ARBA" id="ARBA00006001"/>
    </source>
</evidence>
<organism evidence="23 24">
    <name type="scientific">Novymonas esmeraldas</name>
    <dbReference type="NCBI Taxonomy" id="1808958"/>
    <lineage>
        <taxon>Eukaryota</taxon>
        <taxon>Discoba</taxon>
        <taxon>Euglenozoa</taxon>
        <taxon>Kinetoplastea</taxon>
        <taxon>Metakinetoplastina</taxon>
        <taxon>Trypanosomatida</taxon>
        <taxon>Trypanosomatidae</taxon>
        <taxon>Novymonas</taxon>
    </lineage>
</organism>
<keyword evidence="12 17" id="KW-0456">Lyase</keyword>
<dbReference type="SUPFAM" id="SSF53613">
    <property type="entry name" value="Ribokinase-like"/>
    <property type="match status" value="1"/>
</dbReference>
<evidence type="ECO:0000256" key="16">
    <source>
        <dbReference type="ARBA" id="ARBA00049209"/>
    </source>
</evidence>
<keyword evidence="23" id="KW-0808">Transferase</keyword>
<evidence type="ECO:0000256" key="11">
    <source>
        <dbReference type="ARBA" id="ARBA00023235"/>
    </source>
</evidence>
<dbReference type="InterPro" id="IPR017953">
    <property type="entry name" value="Carbohydrate_kinase_pred_CS"/>
</dbReference>
<evidence type="ECO:0000313" key="23">
    <source>
        <dbReference type="EMBL" id="KAK7201639.1"/>
    </source>
</evidence>
<evidence type="ECO:0000256" key="12">
    <source>
        <dbReference type="ARBA" id="ARBA00023239"/>
    </source>
</evidence>
<protein>
    <recommendedName>
        <fullName evidence="19">Bifunctional NAD(P)H-hydrate repair enzyme</fullName>
    </recommendedName>
    <alternativeName>
        <fullName evidence="19">Nicotinamide nucleotide repair protein</fullName>
    </alternativeName>
    <domain>
        <recommendedName>
            <fullName evidence="19">ADP-dependent (S)-NAD(P)H-hydrate dehydratase</fullName>
            <ecNumber evidence="19">4.2.1.136</ecNumber>
        </recommendedName>
        <alternativeName>
            <fullName evidence="19">ADP-dependent NAD(P)HX dehydratase</fullName>
        </alternativeName>
    </domain>
    <domain>
        <recommendedName>
            <fullName evidence="19">NAD(P)H-hydrate epimerase</fullName>
            <ecNumber evidence="19">5.1.99.6</ecNumber>
        </recommendedName>
    </domain>
</protein>
<dbReference type="GO" id="GO:0046872">
    <property type="term" value="F:metal ion binding"/>
    <property type="evidence" value="ECO:0007669"/>
    <property type="project" value="UniProtKB-UniRule"/>
</dbReference>
<comment type="catalytic activity">
    <reaction evidence="2 18 19">
        <text>(6R)-NADPHX = (6S)-NADPHX</text>
        <dbReference type="Rhea" id="RHEA:32227"/>
        <dbReference type="ChEBI" id="CHEBI:64076"/>
        <dbReference type="ChEBI" id="CHEBI:64077"/>
        <dbReference type="EC" id="5.1.99.6"/>
    </reaction>
</comment>
<comment type="function">
    <text evidence="18">Catalyzes the epimerization of the S- and R-forms of NAD(P)HX, a damaged form of NAD(P)H that is a result of enzymatic or heat-dependent hydration. This is a prerequisite for the S-specific NAD(P)H-hydrate dehydratase to allow the repair of both epimers of NAD(P)HX.</text>
</comment>
<evidence type="ECO:0000256" key="20">
    <source>
        <dbReference type="SAM" id="MobiDB-lite"/>
    </source>
</evidence>
<comment type="catalytic activity">
    <reaction evidence="15 19">
        <text>(6S)-NADHX + ADP = AMP + phosphate + NADH + H(+)</text>
        <dbReference type="Rhea" id="RHEA:32223"/>
        <dbReference type="ChEBI" id="CHEBI:15378"/>
        <dbReference type="ChEBI" id="CHEBI:43474"/>
        <dbReference type="ChEBI" id="CHEBI:57945"/>
        <dbReference type="ChEBI" id="CHEBI:64074"/>
        <dbReference type="ChEBI" id="CHEBI:456215"/>
        <dbReference type="ChEBI" id="CHEBI:456216"/>
        <dbReference type="EC" id="4.2.1.136"/>
    </reaction>
</comment>
<dbReference type="Gene3D" id="3.40.1190.20">
    <property type="match status" value="1"/>
</dbReference>
<dbReference type="GO" id="GO:0052855">
    <property type="term" value="F:ADP-dependent NAD(P)H-hydrate dehydratase activity"/>
    <property type="evidence" value="ECO:0007669"/>
    <property type="project" value="UniProtKB-UniRule"/>
</dbReference>
<keyword evidence="9 18" id="KW-0630">Potassium</keyword>
<dbReference type="CDD" id="cd01171">
    <property type="entry name" value="YXKO-related"/>
    <property type="match status" value="1"/>
</dbReference>
<evidence type="ECO:0000256" key="1">
    <source>
        <dbReference type="ARBA" id="ARBA00000013"/>
    </source>
</evidence>
<feature type="binding site" evidence="18">
    <location>
        <begin position="78"/>
        <end position="82"/>
    </location>
    <ligand>
        <name>(6S)-NADPHX</name>
        <dbReference type="ChEBI" id="CHEBI:64076"/>
    </ligand>
</feature>
<feature type="binding site" evidence="17">
    <location>
        <position position="498"/>
    </location>
    <ligand>
        <name>(6S)-NADPHX</name>
        <dbReference type="ChEBI" id="CHEBI:64076"/>
    </ligand>
</feature>
<feature type="region of interest" description="Disordered" evidence="20">
    <location>
        <begin position="561"/>
        <end position="585"/>
    </location>
</feature>
<feature type="binding site" evidence="17">
    <location>
        <begin position="430"/>
        <end position="436"/>
    </location>
    <ligand>
        <name>(6S)-NADPHX</name>
        <dbReference type="ChEBI" id="CHEBI:64076"/>
    </ligand>
</feature>
<name>A0AAW0F6K0_9TRYP</name>
<feature type="binding site" evidence="18">
    <location>
        <begin position="150"/>
        <end position="156"/>
    </location>
    <ligand>
        <name>(6S)-NADPHX</name>
        <dbReference type="ChEBI" id="CHEBI:64076"/>
    </ligand>
</feature>
<keyword evidence="7 17" id="KW-0067">ATP-binding</keyword>
<dbReference type="GO" id="GO:0047453">
    <property type="term" value="F:ATP-dependent NAD(P)H-hydrate dehydratase activity"/>
    <property type="evidence" value="ECO:0007669"/>
    <property type="project" value="UniProtKB-UniRule"/>
</dbReference>
<comment type="cofactor">
    <cofactor evidence="17">
        <name>Mg(2+)</name>
        <dbReference type="ChEBI" id="CHEBI:18420"/>
    </cofactor>
</comment>
<comment type="cofactor">
    <cofactor evidence="18 19">
        <name>K(+)</name>
        <dbReference type="ChEBI" id="CHEBI:29103"/>
    </cofactor>
    <text evidence="18 19">Binds 1 potassium ion per subunit.</text>
</comment>
<gene>
    <name evidence="23" type="ORF">NESM_000228700</name>
</gene>
<dbReference type="FunFam" id="3.40.50.10260:FF:000003">
    <property type="entry name" value="Multifunctional fusion protein"/>
    <property type="match status" value="1"/>
</dbReference>
<dbReference type="InterPro" id="IPR000631">
    <property type="entry name" value="CARKD"/>
</dbReference>
<dbReference type="GO" id="GO:0046496">
    <property type="term" value="P:nicotinamide nucleotide metabolic process"/>
    <property type="evidence" value="ECO:0007669"/>
    <property type="project" value="UniProtKB-UniRule"/>
</dbReference>
<comment type="similarity">
    <text evidence="17">Belongs to the NnrD/CARKD family.</text>
</comment>
<evidence type="ECO:0000256" key="14">
    <source>
        <dbReference type="ARBA" id="ARBA00025153"/>
    </source>
</evidence>
<keyword evidence="10 17" id="KW-0520">NAD</keyword>
<dbReference type="InterPro" id="IPR030677">
    <property type="entry name" value="Nnr"/>
</dbReference>
<dbReference type="GO" id="GO:0110051">
    <property type="term" value="P:metabolite repair"/>
    <property type="evidence" value="ECO:0007669"/>
    <property type="project" value="TreeGrafter"/>
</dbReference>
<reference evidence="23 24" key="1">
    <citation type="journal article" date="2021" name="MBio">
        <title>A New Model Trypanosomatid, Novymonas esmeraldas: Genomic Perception of Its 'Candidatus Pandoraea novymonadis' Endosymbiont.</title>
        <authorList>
            <person name="Zakharova A."/>
            <person name="Saura A."/>
            <person name="Butenko A."/>
            <person name="Podesvova L."/>
            <person name="Warmusova S."/>
            <person name="Kostygov A.Y."/>
            <person name="Nenarokova A."/>
            <person name="Lukes J."/>
            <person name="Opperdoes F.R."/>
            <person name="Yurchenko V."/>
        </authorList>
    </citation>
    <scope>NUCLEOTIDE SEQUENCE [LARGE SCALE GENOMIC DNA]</scope>
    <source>
        <strain evidence="23 24">E262AT.01</strain>
    </source>
</reference>
<dbReference type="HAMAP" id="MF_01966">
    <property type="entry name" value="NADHX_epimerase"/>
    <property type="match status" value="1"/>
</dbReference>
<comment type="caution">
    <text evidence="23">The sequence shown here is derived from an EMBL/GenBank/DDBJ whole genome shotgun (WGS) entry which is preliminary data.</text>
</comment>
<dbReference type="EC" id="4.2.1.136" evidence="19"/>
<comment type="catalytic activity">
    <reaction evidence="17">
        <text>(6S)-NADPHX + ATP = ADP + phosphate + NADPH + H(+)</text>
        <dbReference type="Rhea" id="RHEA:32231"/>
        <dbReference type="ChEBI" id="CHEBI:15378"/>
        <dbReference type="ChEBI" id="CHEBI:30616"/>
        <dbReference type="ChEBI" id="CHEBI:43474"/>
        <dbReference type="ChEBI" id="CHEBI:57783"/>
        <dbReference type="ChEBI" id="CHEBI:64076"/>
        <dbReference type="ChEBI" id="CHEBI:456216"/>
        <dbReference type="EC" id="4.2.1.93"/>
    </reaction>
</comment>
<feature type="region of interest" description="Disordered" evidence="20">
    <location>
        <begin position="402"/>
        <end position="425"/>
    </location>
</feature>
<evidence type="ECO:0000256" key="5">
    <source>
        <dbReference type="ARBA" id="ARBA00022723"/>
    </source>
</evidence>
<dbReference type="InterPro" id="IPR036652">
    <property type="entry name" value="YjeF_N_dom_sf"/>
</dbReference>
<dbReference type="GO" id="GO:0005524">
    <property type="term" value="F:ATP binding"/>
    <property type="evidence" value="ECO:0007669"/>
    <property type="project" value="UniProtKB-UniRule"/>
</dbReference>
<feature type="compositionally biased region" description="Low complexity" evidence="20">
    <location>
        <begin position="574"/>
        <end position="585"/>
    </location>
</feature>
<evidence type="ECO:0000256" key="18">
    <source>
        <dbReference type="HAMAP-Rule" id="MF_03159"/>
    </source>
</evidence>
<keyword evidence="5 18" id="KW-0479">Metal-binding</keyword>
<evidence type="ECO:0000256" key="8">
    <source>
        <dbReference type="ARBA" id="ARBA00022857"/>
    </source>
</evidence>
<dbReference type="PIRSF" id="PIRSF017184">
    <property type="entry name" value="Nnr"/>
    <property type="match status" value="1"/>
</dbReference>
<dbReference type="EC" id="5.1.99.6" evidence="19"/>
<evidence type="ECO:0000256" key="19">
    <source>
        <dbReference type="PIRNR" id="PIRNR017184"/>
    </source>
</evidence>
<dbReference type="PANTHER" id="PTHR12592">
    <property type="entry name" value="ATP-DEPENDENT (S)-NAD(P)H-HYDRATE DEHYDRATASE FAMILY MEMBER"/>
    <property type="match status" value="1"/>
</dbReference>
<feature type="binding site" evidence="18">
    <location>
        <position position="182"/>
    </location>
    <ligand>
        <name>K(+)</name>
        <dbReference type="ChEBI" id="CHEBI:29103"/>
    </ligand>
</feature>
<evidence type="ECO:0000256" key="6">
    <source>
        <dbReference type="ARBA" id="ARBA00022741"/>
    </source>
</evidence>
<feature type="binding site" evidence="17">
    <location>
        <begin position="488"/>
        <end position="497"/>
    </location>
    <ligand>
        <name>ATP</name>
        <dbReference type="ChEBI" id="CHEBI:30616"/>
    </ligand>
</feature>
<dbReference type="PANTHER" id="PTHR12592:SF0">
    <property type="entry name" value="ATP-DEPENDENT (S)-NAD(P)H-HYDRATE DEHYDRATASE"/>
    <property type="match status" value="1"/>
</dbReference>
<evidence type="ECO:0000313" key="24">
    <source>
        <dbReference type="Proteomes" id="UP001430356"/>
    </source>
</evidence>
<dbReference type="Proteomes" id="UP001430356">
    <property type="component" value="Unassembled WGS sequence"/>
</dbReference>
<dbReference type="Pfam" id="PF03853">
    <property type="entry name" value="YjeF_N"/>
    <property type="match status" value="1"/>
</dbReference>
<comment type="catalytic activity">
    <reaction evidence="1 18 19">
        <text>(6R)-NADHX = (6S)-NADHX</text>
        <dbReference type="Rhea" id="RHEA:32215"/>
        <dbReference type="ChEBI" id="CHEBI:64074"/>
        <dbReference type="ChEBI" id="CHEBI:64075"/>
        <dbReference type="EC" id="5.1.99.6"/>
    </reaction>
</comment>
<evidence type="ECO:0000256" key="17">
    <source>
        <dbReference type="HAMAP-Rule" id="MF_03157"/>
    </source>
</evidence>
<comment type="catalytic activity">
    <reaction evidence="17">
        <text>(6S)-NADHX + ATP = ADP + phosphate + NADH + H(+)</text>
        <dbReference type="Rhea" id="RHEA:19017"/>
        <dbReference type="ChEBI" id="CHEBI:15378"/>
        <dbReference type="ChEBI" id="CHEBI:30616"/>
        <dbReference type="ChEBI" id="CHEBI:43474"/>
        <dbReference type="ChEBI" id="CHEBI:57945"/>
        <dbReference type="ChEBI" id="CHEBI:64074"/>
        <dbReference type="ChEBI" id="CHEBI:456216"/>
        <dbReference type="EC" id="4.2.1.93"/>
    </reaction>
</comment>
<keyword evidence="17" id="KW-0597">Phosphoprotein</keyword>
<feature type="binding site" evidence="18">
    <location>
        <position position="161"/>
    </location>
    <ligand>
        <name>(6S)-NADPHX</name>
        <dbReference type="ChEBI" id="CHEBI:64076"/>
    </ligand>
</feature>
<evidence type="ECO:0000256" key="10">
    <source>
        <dbReference type="ARBA" id="ARBA00023027"/>
    </source>
</evidence>
<feature type="binding site" evidence="18">
    <location>
        <position position="179"/>
    </location>
    <ligand>
        <name>(6S)-NADPHX</name>
        <dbReference type="ChEBI" id="CHEBI:64076"/>
    </ligand>
</feature>
<accession>A0AAW0F6K0</accession>
<evidence type="ECO:0000259" key="22">
    <source>
        <dbReference type="PROSITE" id="PS51385"/>
    </source>
</evidence>
<comment type="similarity">
    <text evidence="3 19">In the N-terminal section; belongs to the NnrE/AIBP family.</text>
</comment>
<dbReference type="PROSITE" id="PS51383">
    <property type="entry name" value="YJEF_C_3"/>
    <property type="match status" value="1"/>
</dbReference>
<keyword evidence="11 18" id="KW-0413">Isomerase</keyword>
<keyword evidence="8 19" id="KW-0521">NADP</keyword>
<dbReference type="HAMAP" id="MF_01965">
    <property type="entry name" value="NADHX_dehydratase"/>
    <property type="match status" value="1"/>
</dbReference>
<comment type="similarity">
    <text evidence="18">Belongs to the NnrE/AIBP family.</text>
</comment>
<feature type="binding site" evidence="17">
    <location>
        <position position="356"/>
    </location>
    <ligand>
        <name>(6S)-NADPHX</name>
        <dbReference type="ChEBI" id="CHEBI:64076"/>
    </ligand>
</feature>
<evidence type="ECO:0000256" key="2">
    <source>
        <dbReference type="ARBA" id="ARBA00000909"/>
    </source>
</evidence>
<proteinExistence type="inferred from homology"/>
<comment type="function">
    <text evidence="17">Catalyzes the dehydration of the S-form of NAD(P)HX at the expense of ATP, which is converted to ADP. Together with NAD(P)HX epimerase, which catalyzes the epimerization of the S- and R-forms, the enzyme allows the repair of both epimers of NAD(P)HX, a damaged form of NAD(P)H that is a result of enzymatic or heat-dependent hydration.</text>
</comment>
<dbReference type="GO" id="GO:0052856">
    <property type="term" value="F:NAD(P)HX epimerase activity"/>
    <property type="evidence" value="ECO:0007669"/>
    <property type="project" value="UniProtKB-UniRule"/>
</dbReference>
<dbReference type="AlphaFoldDB" id="A0AAW0F6K0"/>